<accession>A0ABV1JCL1</accession>
<keyword evidence="1" id="KW-1133">Transmembrane helix</keyword>
<feature type="transmembrane region" description="Helical" evidence="1">
    <location>
        <begin position="81"/>
        <end position="105"/>
    </location>
</feature>
<protein>
    <submittedName>
        <fullName evidence="2">DUF6442 family protein</fullName>
    </submittedName>
</protein>
<organism evidence="2 3">
    <name type="scientific">Raoultibacter massiliensis</name>
    <dbReference type="NCBI Taxonomy" id="1852371"/>
    <lineage>
        <taxon>Bacteria</taxon>
        <taxon>Bacillati</taxon>
        <taxon>Actinomycetota</taxon>
        <taxon>Coriobacteriia</taxon>
        <taxon>Eggerthellales</taxon>
        <taxon>Eggerthellaceae</taxon>
        <taxon>Raoultibacter</taxon>
    </lineage>
</organism>
<keyword evidence="3" id="KW-1185">Reference proteome</keyword>
<evidence type="ECO:0000313" key="3">
    <source>
        <dbReference type="Proteomes" id="UP001487305"/>
    </source>
</evidence>
<dbReference type="Proteomes" id="UP001487305">
    <property type="component" value="Unassembled WGS sequence"/>
</dbReference>
<evidence type="ECO:0000313" key="2">
    <source>
        <dbReference type="EMBL" id="MEQ3362821.1"/>
    </source>
</evidence>
<keyword evidence="1" id="KW-0472">Membrane</keyword>
<name>A0ABV1JCL1_9ACTN</name>
<gene>
    <name evidence="2" type="ORF">AAA083_07520</name>
</gene>
<dbReference type="Pfam" id="PF20040">
    <property type="entry name" value="DUF6442"/>
    <property type="match status" value="1"/>
</dbReference>
<dbReference type="EMBL" id="JBBNOP010000005">
    <property type="protein sequence ID" value="MEQ3362821.1"/>
    <property type="molecule type" value="Genomic_DNA"/>
</dbReference>
<sequence>MNKSEILEKSRSEYGVVDEREKQMGYRAASVGMWVTFALVMIYGQIKIFVFGESANDIMAIAFLGAAATFFARYRYARERAALAGGIVFSFVALIWFATFILRFYGAVV</sequence>
<feature type="transmembrane region" description="Helical" evidence="1">
    <location>
        <begin position="28"/>
        <end position="46"/>
    </location>
</feature>
<evidence type="ECO:0000256" key="1">
    <source>
        <dbReference type="SAM" id="Phobius"/>
    </source>
</evidence>
<keyword evidence="1" id="KW-0812">Transmembrane</keyword>
<reference evidence="2 3" key="1">
    <citation type="submission" date="2024-04" db="EMBL/GenBank/DDBJ databases">
        <title>Human intestinal bacterial collection.</title>
        <authorList>
            <person name="Pauvert C."/>
            <person name="Hitch T.C.A."/>
            <person name="Clavel T."/>
        </authorList>
    </citation>
    <scope>NUCLEOTIDE SEQUENCE [LARGE SCALE GENOMIC DNA]</scope>
    <source>
        <strain evidence="2 3">CLA-KB-H42</strain>
    </source>
</reference>
<proteinExistence type="predicted"/>
<comment type="caution">
    <text evidence="2">The sequence shown here is derived from an EMBL/GenBank/DDBJ whole genome shotgun (WGS) entry which is preliminary data.</text>
</comment>
<dbReference type="RefSeq" id="WP_349227378.1">
    <property type="nucleotide sequence ID" value="NZ_JBBNOP010000005.1"/>
</dbReference>
<dbReference type="InterPro" id="IPR045620">
    <property type="entry name" value="DUF6442"/>
</dbReference>
<feature type="transmembrane region" description="Helical" evidence="1">
    <location>
        <begin position="58"/>
        <end position="74"/>
    </location>
</feature>